<keyword evidence="1" id="KW-0812">Transmembrane</keyword>
<name>A0AA38R1D6_9PEZI</name>
<gene>
    <name evidence="2" type="ORF">NKR19_g10159</name>
</gene>
<reference evidence="2" key="1">
    <citation type="submission" date="2022-07" db="EMBL/GenBank/DDBJ databases">
        <title>Fungi with potential for degradation of polypropylene.</title>
        <authorList>
            <person name="Gostincar C."/>
        </authorList>
    </citation>
    <scope>NUCLEOTIDE SEQUENCE</scope>
    <source>
        <strain evidence="2">EXF-13287</strain>
    </source>
</reference>
<evidence type="ECO:0000256" key="1">
    <source>
        <dbReference type="SAM" id="Phobius"/>
    </source>
</evidence>
<organism evidence="2 3">
    <name type="scientific">Coniochaeta hoffmannii</name>
    <dbReference type="NCBI Taxonomy" id="91930"/>
    <lineage>
        <taxon>Eukaryota</taxon>
        <taxon>Fungi</taxon>
        <taxon>Dikarya</taxon>
        <taxon>Ascomycota</taxon>
        <taxon>Pezizomycotina</taxon>
        <taxon>Sordariomycetes</taxon>
        <taxon>Sordariomycetidae</taxon>
        <taxon>Coniochaetales</taxon>
        <taxon>Coniochaetaceae</taxon>
        <taxon>Coniochaeta</taxon>
    </lineage>
</organism>
<dbReference type="Proteomes" id="UP001174691">
    <property type="component" value="Unassembled WGS sequence"/>
</dbReference>
<dbReference type="InterPro" id="IPR021840">
    <property type="entry name" value="DUF3433"/>
</dbReference>
<keyword evidence="3" id="KW-1185">Reference proteome</keyword>
<feature type="transmembrane region" description="Helical" evidence="1">
    <location>
        <begin position="568"/>
        <end position="592"/>
    </location>
</feature>
<feature type="transmembrane region" description="Helical" evidence="1">
    <location>
        <begin position="20"/>
        <end position="44"/>
    </location>
</feature>
<sequence>MASDGTSSDRNGTAVPYISWAVAAVSVVPLGFIAVSIFIWYFVLARWHKRPDKHTPTWRPLSLRWPTLLLLLGVIGSLIILLESASLAFGGDQGTDSTKSSRAVHIVVVRTDVLDSTAASEPGAVATTLSSSSWPGAPPPSLGWLTSSSSPARTTSFSAPPSTVGWLVSTPTASAPPRNIGWLASGADSWMSWETEYFIGTFLPTLLAALFAIPWKILDHDTKSLEPFAQLARLPGGGGTASETILLRYGGISGLARAVQGSTAAQHVPVALSTFLAYGAAMLSPLAAEGIRLRLEGACLEDWKKHCTGALHASEPVVRATQALLALMGCAVFAYVVIVGATWRRRGFGVWSDPRSIAGIASVSVNPFLTAVMRRRELEDEGGSFDVRKAEQALVGAKFQFGYVTLAPGDRASYAILVLDETGTVRDGMVADGEKPVASSAGQETGNSLSPKRRTLIVSWLMVKLAAFGLFLAGLIFLIMWYRLSPNTDTGFERFMDAQSTFGVRFLFTCFGVLVGFGWGSIFGEIATMMPLWIMSRRPTSAKSSVLMPLSPNPYVGLVLYLGRRQKLLGLLALTTILSDFLPIFLANVPFSNSITYDTFEACVWLSVAVLGFMLVVLVTLAGWLILHPSRYSADLKTLGGVLHLVYGSGESQRDLSGLSSAGRGGRGLGVKIKTLNRKYAIGSTSDGRRGPCIVFHDG</sequence>
<keyword evidence="1" id="KW-0472">Membrane</keyword>
<feature type="transmembrane region" description="Helical" evidence="1">
    <location>
        <begin position="457"/>
        <end position="482"/>
    </location>
</feature>
<dbReference type="AlphaFoldDB" id="A0AA38R1D6"/>
<dbReference type="EMBL" id="JANBVN010000300">
    <property type="protein sequence ID" value="KAJ9129852.1"/>
    <property type="molecule type" value="Genomic_DNA"/>
</dbReference>
<keyword evidence="1" id="KW-1133">Transmembrane helix</keyword>
<feature type="transmembrane region" description="Helical" evidence="1">
    <location>
        <begin position="65"/>
        <end position="89"/>
    </location>
</feature>
<proteinExistence type="predicted"/>
<evidence type="ECO:0000313" key="3">
    <source>
        <dbReference type="Proteomes" id="UP001174691"/>
    </source>
</evidence>
<accession>A0AA38R1D6</accession>
<dbReference type="PANTHER" id="PTHR37544:SF3">
    <property type="entry name" value="SPRAY"/>
    <property type="match status" value="1"/>
</dbReference>
<feature type="transmembrane region" description="Helical" evidence="1">
    <location>
        <begin position="323"/>
        <end position="343"/>
    </location>
</feature>
<dbReference type="PANTHER" id="PTHR37544">
    <property type="entry name" value="SPRAY-RELATED"/>
    <property type="match status" value="1"/>
</dbReference>
<feature type="transmembrane region" description="Helical" evidence="1">
    <location>
        <begin position="502"/>
        <end position="528"/>
    </location>
</feature>
<protein>
    <submittedName>
        <fullName evidence="2">Uncharacterized protein</fullName>
    </submittedName>
</protein>
<feature type="transmembrane region" description="Helical" evidence="1">
    <location>
        <begin position="604"/>
        <end position="627"/>
    </location>
</feature>
<evidence type="ECO:0000313" key="2">
    <source>
        <dbReference type="EMBL" id="KAJ9129852.1"/>
    </source>
</evidence>
<dbReference type="Pfam" id="PF11915">
    <property type="entry name" value="DUF3433"/>
    <property type="match status" value="2"/>
</dbReference>
<comment type="caution">
    <text evidence="2">The sequence shown here is derived from an EMBL/GenBank/DDBJ whole genome shotgun (WGS) entry which is preliminary data.</text>
</comment>